<dbReference type="EMBL" id="LN609529">
    <property type="protein sequence ID" value="CEF67763.1"/>
    <property type="molecule type" value="Genomic_DNA"/>
</dbReference>
<dbReference type="GO" id="GO:0007005">
    <property type="term" value="P:mitochondrion organization"/>
    <property type="evidence" value="ECO:0007669"/>
    <property type="project" value="TreeGrafter"/>
</dbReference>
<dbReference type="WormBase" id="SRAE_2000242500">
    <property type="protein sequence ID" value="SRP06276"/>
    <property type="gene ID" value="WBGene00262635"/>
</dbReference>
<sequence length="3289" mass="382309">MLEGYLASVLNRYVGEYLEDLNTDQLSIALLSGQVELENVPLKKTALSKFDVPVDVKSGIVGKLSVTIPITALRSEPWVIKLNDVFILLGPSERQFLGKDQEEKEIKRKEDLLKDLEETHKKIILKKANLLSNENEGKNQWWGTSILSSIVKNIHLIITNIHIRYEDNKTISQDIKFSFGLKIKKINIYTTDEQWQMGFVSSDSNIFSYKKLNIDGASMYWNTYEKQLLDVKTLDELKNFFSSQTFNDNSNIIKPFDLKIKITKNKSKLHLISETNPRFKFDILQKKMNIDITIHQLIQMKILTNEWKRFDRAKNYRKWRPKNEIYGNAVLWWKFAIGRIIDNIKKKNLRNTWEYVLSKTRIINKYSFLYKKKLILYLRDEIKNNKKQEVFKYFDTLNEFVDLDECKKETFYIKQIERDTQMAYSTLSILRDCVCKKLINNIEFYMNLQKINIDKCLIDKTINVSGISMVNDFPVKINGEVSSTNENTSNLYNWFASWFPKVENNYDKSIEKNDIINLNNDKNFPIFKSRELPANFKKVEKKMEEDLFEALNEMLDDSAIFVRDKILAVLSAKVEDISLRIFIDNSENSDCNIFLVDLSKVSFDIQLSAREHKSTILLNVGDFNIQCTKISSQDRDQISILNDSNYNVFNDTIFNSSAQILFTIRRSKINLEGYNFIEKNIPLVSMTYSRFSPKTTVFHSLNAKFCPLSIIIDESSKENFLTILNLCSYDDSNIKKFYDNQNEELIYNQNNHFYCSIKIPLIDVILKTKKKNLFNQNINNEKSEIFVTLAIEGASIGVSRTEEYLTKYKIGIRNLCLRDFYEKKFSKLLEVTDHQSQFSNRKRSNSFPGSALSLIKFKEETDSYFDISNKYSRTMDNEDIHIRYKGCFNDKFSRYTEEDFEISDNDQLIITIIHVQRSHHQFSSHYKEIEYNIEMEVSYLDIEMNRLTWVIIQDILGFLPRNSNKSESSFSDDWELQELLIQGLHELDPTFCIKEEHSTKMRSMTVNETKNKTMLLLSKNILLNLNVQEIKLLMNLPKNEYSLGTIYSGKVQFNMILDINNEELPIEMILKMNYLKVDNLIPTYNNLYKQVFSVEKNKSHNNNVSFIETKIIKYRNYDHNLERPFDIKIDVSIDETFKFAYLHIHKFFDLVTDFWINYVDLLDQFTQEENSNMYNNGNLLSRILLDFKINCSGFVVLPSNQFSPKCIMMKMEKVEVSNKFILASQLKYMDDYDINRNILQDNYDCLFDNIDIFVSDLEVFEGEKISKNSKIFSNREKFFDGLKDIFFNVNLKSILSKKYQTKIIFGRNLSSLVSQNAPNMTSVLLFENVDITLTTEFYKLIQAILQNNLGDNREFDVNIMPLKYKNNTSLNYCDEYIEQCINISSRIQFSNSNIKLLVPSNTVNDWDHFCTISCADATLSFDGFVKFQCEINFTAYSVEFFDTRFNSIQNNLNKEIFSKLLYPKNNVDNSKRQAIWEMHIFNKNCDPPIITFVLQKTRLLFLPDWFLTLKEFLLLEDDFVFEDVSQNTSKFINNFENDNNQLRKKSIFDMHNVRHTVTMKAQLTDSDIIFIENFNDPKTLAIICSTTSVLQLSDKMGFIEAELIIQKMEISWCIFVEENDTICVLSTPFNVEIKIGTMSKNLLSNTLISSSSYNDNFNQDLLEYYITSKIDNCSFRLSYKDSLVVMNVLNGSMKLFDTCFSQLHWVPIPKDNALAFNMIKIKSISCTLSDCSLWILNDFDEPTLPIIRLSSVKWKVIFIEKKFTSEGILSIEYFNHRLSGWEPFLEPVEISNFNFEYQDIKSIYNEFKVSPKSCMNFNITTHLIQQFKRFLKDFSHIKKTVDTNFRNLCGNGRPNNMSYVIKNKLGCVMYFTTEINKLLNKDEKCRKSVKWYHVEADQELSFSLPVDRNHLYGSDCTDYSRLVLSIDEYEELQPINIDTVRIYNISTKKSININQNIKSKFTKLLVTISIDNNGRKAIDVRTAYSITNYLNVPILLKIGNFLNDDIDWNDVRIFPNQNYFIPLKYVHSKIYCQPIFNEENLSSSFPSDYLEITLNEKQYEEKIVPSLFKKFTQDKKEIYALLSKYSDDKISTKIIPGLNIYIYPPLFIRNQLPTDIYCNVNGQNIFCQAADMISLTNINVNENVSLKFMTDRLESINLLEISRNHILKLQDRHSKSIVIKMIDEVRREINIYADVSLTKNESIIIVLWVPYWVVNKSGIPLIIKKHEALDDIPGQSLEHEQGKDRIPLMVSFNVDDEIQKCNLRIGRTYLPDKEYFPEYSDSFKLTPGEQSLVLYMKHQNKPTLIYNVGIEVRQGTGRYKNTQVVIFTPRYLLINRSSYNIYLSHVDDTNSTTNNILKSNSNIIWNESFEGNRMICIKRHDVKHWSQPFRIDQVGSYFITMRDYDETPNFVRAEITLNNARFCITFSNTEFYPPPIQIINDSSIPVLYQQLTKNSIPNHLKSICKGHTKIDYAWDFLYDQKLLTLQVYNNSSHSYDPSKSTIGPSLCYENYSFIFLESSMSELVKSNTYNNLIDGLVLTVVDSNYIKLMPIKKNGIDLKQLWNFSPEGVIESVGVNNFEPNSSNNYVLDLHYSGTDYKLTVKLRQKSRNKTQIWKFDEEGRFSCGISNGYLARNIKNFLVISSIQNYNTTDSIFKRMYQKEGTGVLNVQCSHIGPTLVVRIFFPDSHHMNESLVSNNNEQKYEINILIPNGIGFSLINASHEELFYGRFKGVYLNLIKNNNSYMCSFNVHTVQIDNQLNETQNFNFFFCKASKEKERMAKFNSNSSLSQDQEIMYCLASPAMKIELNYTLREHYDSFECFKILFSNIDINLDEQLLWKFIEFIQESGTAESVMQVNLLQPPNIDLDNVDNLSMRRCYFGNLVLNIGNISLSVTTIPINAMSKKLQKIKQNFNIRLMSFENASITLPPFVQRHTFETISFLVECLRKFYMNELYTQTLNIIVSLDAFGNPLGLAMDIKDSFQTLIFEGNVSGFVSGFSYGVANSFSKVISSMATGVGALITDKEYELKRRKAIKVSENSNEKNPLTHLYSGFKGLGTGVIGGATAIVGNTMKETRSKGLFVGLVKGVGTGVVDTVTKPVQGVFDFIGGTATAMKEVAGSGHIKKQYIPTKRLRPFRVCNNLYGLLQPYRIEYAKAQQLISSKLNNSSSNSILLEIETYHEQKIGNECIQLCALICSDKTYFLEKNNGNYTKIINILDFKYLVSYPPLIPEELEKFDKTKNHSVIIASLHDSKTEKIITIKIMVYSYEKAQILCDKLNRAKELYDRASKNI</sequence>
<dbReference type="PANTHER" id="PTHR16166">
    <property type="entry name" value="VACUOLAR PROTEIN SORTING-ASSOCIATED PROTEIN VPS13"/>
    <property type="match status" value="1"/>
</dbReference>
<dbReference type="GO" id="GO:0045053">
    <property type="term" value="P:protein retention in Golgi apparatus"/>
    <property type="evidence" value="ECO:0007669"/>
    <property type="project" value="TreeGrafter"/>
</dbReference>
<reference evidence="7 8" key="1">
    <citation type="submission" date="2014-09" db="EMBL/GenBank/DDBJ databases">
        <authorList>
            <person name="Martin A.A."/>
        </authorList>
    </citation>
    <scope>NUCLEOTIDE SEQUENCE</scope>
    <source>
        <strain evidence="8">ED321</strain>
        <strain evidence="7">ED321 Heterogonic</strain>
    </source>
</reference>
<dbReference type="InterPro" id="IPR026854">
    <property type="entry name" value="VPS13_N"/>
</dbReference>
<dbReference type="Pfam" id="PF25036">
    <property type="entry name" value="VPS13_VAB"/>
    <property type="match status" value="1"/>
</dbReference>
<dbReference type="OMA" id="FNWHFIL"/>
<dbReference type="InterPro" id="IPR026847">
    <property type="entry name" value="VPS13"/>
</dbReference>
<evidence type="ECO:0000259" key="6">
    <source>
        <dbReference type="Pfam" id="PF25036"/>
    </source>
</evidence>
<dbReference type="CTD" id="36380128"/>
<evidence type="ECO:0000313" key="7">
    <source>
        <dbReference type="EMBL" id="CEF67763.1"/>
    </source>
</evidence>
<evidence type="ECO:0000259" key="5">
    <source>
        <dbReference type="Pfam" id="PF12624"/>
    </source>
</evidence>
<dbReference type="GO" id="GO:0006869">
    <property type="term" value="P:lipid transport"/>
    <property type="evidence" value="ECO:0007669"/>
    <property type="project" value="UniProtKB-KW"/>
</dbReference>
<keyword evidence="2" id="KW-0813">Transport</keyword>
<evidence type="ECO:0000313" key="9">
    <source>
        <dbReference type="WBParaSite" id="SRAE_2000242500.1"/>
    </source>
</evidence>
<comment type="similarity">
    <text evidence="1">Belongs to the VPS13 family.</text>
</comment>
<organism evidence="7">
    <name type="scientific">Strongyloides ratti</name>
    <name type="common">Parasitic roundworm</name>
    <dbReference type="NCBI Taxonomy" id="34506"/>
    <lineage>
        <taxon>Eukaryota</taxon>
        <taxon>Metazoa</taxon>
        <taxon>Ecdysozoa</taxon>
        <taxon>Nematoda</taxon>
        <taxon>Chromadorea</taxon>
        <taxon>Rhabditida</taxon>
        <taxon>Tylenchina</taxon>
        <taxon>Panagrolaimomorpha</taxon>
        <taxon>Strongyloidoidea</taxon>
        <taxon>Strongyloididae</taxon>
        <taxon>Strongyloides</taxon>
    </lineage>
</organism>
<keyword evidence="4" id="KW-0175">Coiled coil</keyword>
<dbReference type="WBParaSite" id="SRAE_2000242500.1">
    <property type="protein sequence ID" value="SRAE_2000242500.1"/>
    <property type="gene ID" value="WBGene00262635"/>
</dbReference>
<evidence type="ECO:0000256" key="3">
    <source>
        <dbReference type="ARBA" id="ARBA00023055"/>
    </source>
</evidence>
<feature type="domain" description="Chorein N-terminal" evidence="5">
    <location>
        <begin position="1"/>
        <end position="384"/>
    </location>
</feature>
<dbReference type="Proteomes" id="UP000035682">
    <property type="component" value="Unplaced"/>
</dbReference>
<reference evidence="9" key="2">
    <citation type="submission" date="2020-12" db="UniProtKB">
        <authorList>
            <consortium name="WormBaseParasite"/>
        </authorList>
    </citation>
    <scope>IDENTIFICATION</scope>
</reference>
<dbReference type="Pfam" id="PF12624">
    <property type="entry name" value="VPS13_N"/>
    <property type="match status" value="1"/>
</dbReference>
<dbReference type="InterPro" id="IPR035992">
    <property type="entry name" value="Ricin_B-like_lectins"/>
</dbReference>
<accession>A0A090LI07</accession>
<evidence type="ECO:0000313" key="8">
    <source>
        <dbReference type="Proteomes" id="UP000035682"/>
    </source>
</evidence>
<dbReference type="SUPFAM" id="SSF50370">
    <property type="entry name" value="Ricin B-like lectins"/>
    <property type="match status" value="1"/>
</dbReference>
<dbReference type="PROSITE" id="PS50231">
    <property type="entry name" value="RICIN_B_LECTIN"/>
    <property type="match status" value="1"/>
</dbReference>
<evidence type="ECO:0000256" key="2">
    <source>
        <dbReference type="ARBA" id="ARBA00022448"/>
    </source>
</evidence>
<dbReference type="PANTHER" id="PTHR16166:SF141">
    <property type="entry name" value="INTERMEMBRANE LIPID TRANSFER PROTEIN VPS13D"/>
    <property type="match status" value="1"/>
</dbReference>
<evidence type="ECO:0000256" key="4">
    <source>
        <dbReference type="SAM" id="Coils"/>
    </source>
</evidence>
<name>A0A090LI07_STRRB</name>
<dbReference type="RefSeq" id="XP_024506963.1">
    <property type="nucleotide sequence ID" value="XM_024653492.1"/>
</dbReference>
<dbReference type="eggNOG" id="KOG1796">
    <property type="taxonomic scope" value="Eukaryota"/>
</dbReference>
<gene>
    <name evidence="7 9 10" type="ORF">SRAE_2000242500</name>
</gene>
<dbReference type="GeneID" id="36380128"/>
<dbReference type="InterPro" id="IPR009543">
    <property type="entry name" value="VPS13_VAB"/>
</dbReference>
<dbReference type="OrthoDB" id="272810at2759"/>
<feature type="domain" description="Vacuolar protein sorting-associated protein 13 VPS13 adaptor binding" evidence="6">
    <location>
        <begin position="1920"/>
        <end position="2476"/>
    </location>
</feature>
<evidence type="ECO:0000256" key="1">
    <source>
        <dbReference type="ARBA" id="ARBA00006545"/>
    </source>
</evidence>
<protein>
    <submittedName>
        <fullName evidence="7 9">Vacuolar protein sorting-associated protein 13D</fullName>
    </submittedName>
</protein>
<dbReference type="GO" id="GO:0006623">
    <property type="term" value="P:protein targeting to vacuole"/>
    <property type="evidence" value="ECO:0007669"/>
    <property type="project" value="TreeGrafter"/>
</dbReference>
<proteinExistence type="inferred from homology"/>
<feature type="coiled-coil region" evidence="4">
    <location>
        <begin position="99"/>
        <end position="133"/>
    </location>
</feature>
<keyword evidence="8" id="KW-1185">Reference proteome</keyword>
<keyword evidence="3" id="KW-0445">Lipid transport</keyword>
<evidence type="ECO:0000313" key="10">
    <source>
        <dbReference type="WormBase" id="SRAE_2000242500"/>
    </source>
</evidence>